<accession>R6J5E1</accession>
<organism evidence="2">
    <name type="scientific">Phascolarctobacterium faecium</name>
    <dbReference type="NCBI Taxonomy" id="33025"/>
    <lineage>
        <taxon>Bacteria</taxon>
        <taxon>Bacillati</taxon>
        <taxon>Bacillota</taxon>
        <taxon>Negativicutes</taxon>
        <taxon>Acidaminococcales</taxon>
        <taxon>Acidaminococcaceae</taxon>
        <taxon>Phascolarctobacterium</taxon>
    </lineage>
</organism>
<reference evidence="2" key="1">
    <citation type="submission" date="2012-11" db="EMBL/GenBank/DDBJ databases">
        <title>Dependencies among metagenomic species, viruses, plasmids and units of genetic variation.</title>
        <authorList>
            <person name="Nielsen H.B."/>
            <person name="Almeida M."/>
            <person name="Juncker A.S."/>
            <person name="Rasmussen S."/>
            <person name="Li J."/>
            <person name="Sunagawa S."/>
            <person name="Plichta D."/>
            <person name="Gautier L."/>
            <person name="Le Chatelier E."/>
            <person name="Peletier E."/>
            <person name="Bonde I."/>
            <person name="Nielsen T."/>
            <person name="Manichanh C."/>
            <person name="Arumugam M."/>
            <person name="Batto J."/>
            <person name="Santos M.B.Q.D."/>
            <person name="Blom N."/>
            <person name="Borruel N."/>
            <person name="Burgdorf K.S."/>
            <person name="Boumezbeur F."/>
            <person name="Casellas F."/>
            <person name="Dore J."/>
            <person name="Guarner F."/>
            <person name="Hansen T."/>
            <person name="Hildebrand F."/>
            <person name="Kaas R.S."/>
            <person name="Kennedy S."/>
            <person name="Kristiansen K."/>
            <person name="Kultima J.R."/>
            <person name="Leonard P."/>
            <person name="Levenez F."/>
            <person name="Lund O."/>
            <person name="Moumen B."/>
            <person name="Le Paslier D."/>
            <person name="Pons N."/>
            <person name="Pedersen O."/>
            <person name="Prifti E."/>
            <person name="Qin J."/>
            <person name="Raes J."/>
            <person name="Tap J."/>
            <person name="Tims S."/>
            <person name="Ussery D.W."/>
            <person name="Yamada T."/>
            <person name="MetaHit consortium"/>
            <person name="Renault P."/>
            <person name="Sicheritz-Ponten T."/>
            <person name="Bork P."/>
            <person name="Wang J."/>
            <person name="Brunak S."/>
            <person name="Ehrlich S.D."/>
        </authorList>
    </citation>
    <scope>NUCLEOTIDE SEQUENCE [LARGE SCALE GENOMIC DNA]</scope>
</reference>
<dbReference type="eggNOG" id="COG5410">
    <property type="taxonomic scope" value="Bacteria"/>
</dbReference>
<name>R6J5E1_9FIRM</name>
<dbReference type="RefSeq" id="WP_021717541.1">
    <property type="nucleotide sequence ID" value="NZ_CAUERG010000005.1"/>
</dbReference>
<evidence type="ECO:0000259" key="1">
    <source>
        <dbReference type="Pfam" id="PF22530"/>
    </source>
</evidence>
<evidence type="ECO:0000313" key="2">
    <source>
        <dbReference type="EMBL" id="CDB45512.1"/>
    </source>
</evidence>
<comment type="caution">
    <text evidence="2">The sequence shown here is derived from an EMBL/GenBank/DDBJ whole genome shotgun (WGS) entry which is preliminary data.</text>
</comment>
<dbReference type="HOGENOM" id="CLU_1179340_0_0_9"/>
<dbReference type="NCBIfam" id="NF033889">
    <property type="entry name" value="termin_lrg_T7"/>
    <property type="match status" value="1"/>
</dbReference>
<dbReference type="Pfam" id="PF22530">
    <property type="entry name" value="Terminase-T7_RNaseH-like"/>
    <property type="match status" value="1"/>
</dbReference>
<proteinExistence type="predicted"/>
<dbReference type="AlphaFoldDB" id="R6J5E1"/>
<gene>
    <name evidence="2" type="ORF">BN533_00638</name>
</gene>
<dbReference type="InterPro" id="IPR047987">
    <property type="entry name" value="Gp19-like_virus"/>
</dbReference>
<dbReference type="EMBL" id="CBDS010000039">
    <property type="protein sequence ID" value="CDB45512.1"/>
    <property type="molecule type" value="Genomic_DNA"/>
</dbReference>
<sequence length="235" mass="27238">MFDNDEKAIEFLTKYGKQAAKRNVIKQRLEERLEIGGFKEGYADSVLRALATKAKYYNLQSIIVEPNFGNGMFAQLLRPVVLEIYPGCVVDDAKAASAQKEARIIDTLEPVMMRHKLIVDKQVIEDDYKVYEKNSQYSLFYQMTRLSRDRGALAHDDRIDAVAGGVEYFRDMVSMSEQQGIEQLNDELLERWLDPDYGVLYVEEDPNKIKSIRKQTTGRVIDKCNVLDNFYYRQH</sequence>
<feature type="domain" description="Terminase large subunit ribonuclease H-like" evidence="1">
    <location>
        <begin position="33"/>
        <end position="117"/>
    </location>
</feature>
<protein>
    <submittedName>
        <fullName evidence="2">DNA maturase B</fullName>
    </submittedName>
</protein>
<dbReference type="InterPro" id="IPR054762">
    <property type="entry name" value="Gp19_RNaseH-like"/>
</dbReference>